<feature type="transmembrane region" description="Helical" evidence="1">
    <location>
        <begin position="35"/>
        <end position="58"/>
    </location>
</feature>
<comment type="caution">
    <text evidence="2">The sequence shown here is derived from an EMBL/GenBank/DDBJ whole genome shotgun (WGS) entry which is preliminary data.</text>
</comment>
<protein>
    <submittedName>
        <fullName evidence="2">Uncharacterized protein</fullName>
    </submittedName>
</protein>
<evidence type="ECO:0000313" key="2">
    <source>
        <dbReference type="EMBL" id="OGF93638.1"/>
    </source>
</evidence>
<keyword evidence="1" id="KW-1133">Transmembrane helix</keyword>
<reference evidence="2 3" key="1">
    <citation type="journal article" date="2016" name="Nat. Commun.">
        <title>Thousands of microbial genomes shed light on interconnected biogeochemical processes in an aquifer system.</title>
        <authorList>
            <person name="Anantharaman K."/>
            <person name="Brown C.T."/>
            <person name="Hug L.A."/>
            <person name="Sharon I."/>
            <person name="Castelle C.J."/>
            <person name="Probst A.J."/>
            <person name="Thomas B.C."/>
            <person name="Singh A."/>
            <person name="Wilkins M.J."/>
            <person name="Karaoz U."/>
            <person name="Brodie E.L."/>
            <person name="Williams K.H."/>
            <person name="Hubbard S.S."/>
            <person name="Banfield J.F."/>
        </authorList>
    </citation>
    <scope>NUCLEOTIDE SEQUENCE [LARGE SCALE GENOMIC DNA]</scope>
</reference>
<evidence type="ECO:0000256" key="1">
    <source>
        <dbReference type="SAM" id="Phobius"/>
    </source>
</evidence>
<proteinExistence type="predicted"/>
<dbReference type="EMBL" id="MFIQ01000011">
    <property type="protein sequence ID" value="OGF93638.1"/>
    <property type="molecule type" value="Genomic_DNA"/>
</dbReference>
<organism evidence="2 3">
    <name type="scientific">Candidatus Giovannonibacteria bacterium RIFCSPLOWO2_12_FULL_44_15</name>
    <dbReference type="NCBI Taxonomy" id="1798364"/>
    <lineage>
        <taxon>Bacteria</taxon>
        <taxon>Candidatus Giovannoniibacteriota</taxon>
    </lineage>
</organism>
<gene>
    <name evidence="2" type="ORF">A3G54_00470</name>
</gene>
<evidence type="ECO:0000313" key="3">
    <source>
        <dbReference type="Proteomes" id="UP000178894"/>
    </source>
</evidence>
<name>A0A1F5Y0B1_9BACT</name>
<keyword evidence="1" id="KW-0472">Membrane</keyword>
<dbReference type="Proteomes" id="UP000178894">
    <property type="component" value="Unassembled WGS sequence"/>
</dbReference>
<keyword evidence="1" id="KW-0812">Transmembrane</keyword>
<accession>A0A1F5Y0B1</accession>
<dbReference type="AlphaFoldDB" id="A0A1F5Y0B1"/>
<sequence>MSYFLYPSALGVALLNIFSIVTEGLFSQKVGTMSYIFLLYIIPGIIYFLFGVFVAWIYERVKRNRY</sequence>